<dbReference type="EMBL" id="VOIH02000012">
    <property type="protein sequence ID" value="KAF3431342.1"/>
    <property type="molecule type" value="Genomic_DNA"/>
</dbReference>
<evidence type="ECO:0000313" key="2">
    <source>
        <dbReference type="EMBL" id="KAF3431342.1"/>
    </source>
</evidence>
<dbReference type="Proteomes" id="UP000796880">
    <property type="component" value="Unassembled WGS sequence"/>
</dbReference>
<dbReference type="AlphaFoldDB" id="A0A8K0DHY1"/>
<evidence type="ECO:0000256" key="1">
    <source>
        <dbReference type="SAM" id="SignalP"/>
    </source>
</evidence>
<dbReference type="OrthoDB" id="1847654at2759"/>
<name>A0A8K0DHY1_9ROSA</name>
<evidence type="ECO:0000313" key="3">
    <source>
        <dbReference type="Proteomes" id="UP000796880"/>
    </source>
</evidence>
<organism evidence="2 3">
    <name type="scientific">Rhamnella rubrinervis</name>
    <dbReference type="NCBI Taxonomy" id="2594499"/>
    <lineage>
        <taxon>Eukaryota</taxon>
        <taxon>Viridiplantae</taxon>
        <taxon>Streptophyta</taxon>
        <taxon>Embryophyta</taxon>
        <taxon>Tracheophyta</taxon>
        <taxon>Spermatophyta</taxon>
        <taxon>Magnoliopsida</taxon>
        <taxon>eudicotyledons</taxon>
        <taxon>Gunneridae</taxon>
        <taxon>Pentapetalae</taxon>
        <taxon>rosids</taxon>
        <taxon>fabids</taxon>
        <taxon>Rosales</taxon>
        <taxon>Rhamnaceae</taxon>
        <taxon>rhamnoid group</taxon>
        <taxon>Rhamneae</taxon>
        <taxon>Rhamnella</taxon>
    </lineage>
</organism>
<reference evidence="2" key="1">
    <citation type="submission" date="2020-03" db="EMBL/GenBank/DDBJ databases">
        <title>A high-quality chromosome-level genome assembly of a woody plant with both climbing and erect habits, Rhamnella rubrinervis.</title>
        <authorList>
            <person name="Lu Z."/>
            <person name="Yang Y."/>
            <person name="Zhu X."/>
            <person name="Sun Y."/>
        </authorList>
    </citation>
    <scope>NUCLEOTIDE SEQUENCE</scope>
    <source>
        <strain evidence="2">BYM</strain>
        <tissue evidence="2">Leaf</tissue>
    </source>
</reference>
<feature type="chain" id="PRO_5035427295" evidence="1">
    <location>
        <begin position="25"/>
        <end position="499"/>
    </location>
</feature>
<keyword evidence="3" id="KW-1185">Reference proteome</keyword>
<protein>
    <submittedName>
        <fullName evidence="2">Uncharacterized protein</fullName>
    </submittedName>
</protein>
<proteinExistence type="predicted"/>
<gene>
    <name evidence="2" type="ORF">FNV43_RR26073</name>
</gene>
<keyword evidence="1" id="KW-0732">Signal</keyword>
<comment type="caution">
    <text evidence="2">The sequence shown here is derived from an EMBL/GenBank/DDBJ whole genome shotgun (WGS) entry which is preliminary data.</text>
</comment>
<accession>A0A8K0DHY1</accession>
<dbReference type="PANTHER" id="PTHR31354">
    <property type="entry name" value="OS01G0793500 PROTEIN"/>
    <property type="match status" value="1"/>
</dbReference>
<dbReference type="PANTHER" id="PTHR31354:SF7">
    <property type="entry name" value="OS09G0392000 PROTEIN"/>
    <property type="match status" value="1"/>
</dbReference>
<feature type="signal peptide" evidence="1">
    <location>
        <begin position="1"/>
        <end position="24"/>
    </location>
</feature>
<sequence>MSLFSHNPWLFFVLCFLGLEFGQALKMPFRVNDVLPVLPRQISWPVLNNLHSAVDLLPYFVGSVTPNNGSIEWKGACFHGNEARLVFTQGDRHEPGLGGGVLYLRTSEAHSWTCMDLYVFATPYRITWDYYFSTREHTLNFDSWEEPAELEYVKQHGISVFLMPSGMMGTLLSLIDVLPLFSNTAWGQNANIAFLKKHMGATFEKRPQPWRVTINPQDVHTGAFAGHTAVCLKDEIGNLWVGESGHENEKGEEIIVVIPWEEWWELALKDNSNPQIALLPLHPEVRAKFNSTAAWEYARSMSGKPYGYHNMIFSWIDTLGDNYPPPLDAHLVVSVMSMWTRLQPSYAANMWNEALNKRLGTEELDLHDILAETENRGITFDQLLTVPEQDEWLYSDGKSTTCVAFILSMYKEAGVFGPISNSIQVTEFTIRDAYMLKIFEDNHTRLPSWCNTEGGRLPFCQILGEYRMELPEYNTIQPYANMNENCPSLPPTYERPSQC</sequence>